<evidence type="ECO:0000259" key="5">
    <source>
        <dbReference type="Pfam" id="PF01266"/>
    </source>
</evidence>
<dbReference type="RefSeq" id="WP_344995681.1">
    <property type="nucleotide sequence ID" value="NZ_BAABFR010000032.1"/>
</dbReference>
<dbReference type="PANTHER" id="PTHR13847">
    <property type="entry name" value="SARCOSINE DEHYDROGENASE-RELATED"/>
    <property type="match status" value="1"/>
</dbReference>
<dbReference type="EMBL" id="BAABFR010000032">
    <property type="protein sequence ID" value="GAA4393296.1"/>
    <property type="molecule type" value="Genomic_DNA"/>
</dbReference>
<dbReference type="InterPro" id="IPR036188">
    <property type="entry name" value="FAD/NAD-bd_sf"/>
</dbReference>
<dbReference type="NCBIfam" id="TIGR03364">
    <property type="entry name" value="HpnW_proposed"/>
    <property type="match status" value="1"/>
</dbReference>
<dbReference type="PANTHER" id="PTHR13847:SF286">
    <property type="entry name" value="D-AMINO ACID DEHYDROGENASE"/>
    <property type="match status" value="1"/>
</dbReference>
<comment type="similarity">
    <text evidence="2">Belongs to the DadA oxidoreductase family.</text>
</comment>
<evidence type="ECO:0000313" key="6">
    <source>
        <dbReference type="EMBL" id="GAA4393296.1"/>
    </source>
</evidence>
<organism evidence="6 7">
    <name type="scientific">Tsukamurella soli</name>
    <dbReference type="NCBI Taxonomy" id="644556"/>
    <lineage>
        <taxon>Bacteria</taxon>
        <taxon>Bacillati</taxon>
        <taxon>Actinomycetota</taxon>
        <taxon>Actinomycetes</taxon>
        <taxon>Mycobacteriales</taxon>
        <taxon>Tsukamurellaceae</taxon>
        <taxon>Tsukamurella</taxon>
    </lineage>
</organism>
<keyword evidence="7" id="KW-1185">Reference proteome</keyword>
<evidence type="ECO:0000256" key="2">
    <source>
        <dbReference type="ARBA" id="ARBA00009410"/>
    </source>
</evidence>
<accession>A0ABP8JMP7</accession>
<proteinExistence type="inferred from homology"/>
<keyword evidence="4" id="KW-0560">Oxidoreductase</keyword>
<comment type="caution">
    <text evidence="6">The sequence shown here is derived from an EMBL/GenBank/DDBJ whole genome shotgun (WGS) entry which is preliminary data.</text>
</comment>
<dbReference type="Gene3D" id="3.50.50.60">
    <property type="entry name" value="FAD/NAD(P)-binding domain"/>
    <property type="match status" value="1"/>
</dbReference>
<evidence type="ECO:0000256" key="3">
    <source>
        <dbReference type="ARBA" id="ARBA00022630"/>
    </source>
</evidence>
<keyword evidence="3" id="KW-0285">Flavoprotein</keyword>
<evidence type="ECO:0000256" key="4">
    <source>
        <dbReference type="ARBA" id="ARBA00023002"/>
    </source>
</evidence>
<comment type="cofactor">
    <cofactor evidence="1">
        <name>FAD</name>
        <dbReference type="ChEBI" id="CHEBI:57692"/>
    </cofactor>
</comment>
<gene>
    <name evidence="6" type="ORF">GCM10023147_23900</name>
</gene>
<dbReference type="Proteomes" id="UP001500635">
    <property type="component" value="Unassembled WGS sequence"/>
</dbReference>
<dbReference type="SUPFAM" id="SSF51905">
    <property type="entry name" value="FAD/NAD(P)-binding domain"/>
    <property type="match status" value="1"/>
</dbReference>
<dbReference type="InterPro" id="IPR006076">
    <property type="entry name" value="FAD-dep_OxRdtase"/>
</dbReference>
<reference evidence="7" key="1">
    <citation type="journal article" date="2019" name="Int. J. Syst. Evol. Microbiol.">
        <title>The Global Catalogue of Microorganisms (GCM) 10K type strain sequencing project: providing services to taxonomists for standard genome sequencing and annotation.</title>
        <authorList>
            <consortium name="The Broad Institute Genomics Platform"/>
            <consortium name="The Broad Institute Genome Sequencing Center for Infectious Disease"/>
            <person name="Wu L."/>
            <person name="Ma J."/>
        </authorList>
    </citation>
    <scope>NUCLEOTIDE SEQUENCE [LARGE SCALE GENOMIC DNA]</scope>
    <source>
        <strain evidence="7">JCM 17688</strain>
    </source>
</reference>
<dbReference type="Pfam" id="PF01266">
    <property type="entry name" value="DAO"/>
    <property type="match status" value="1"/>
</dbReference>
<name>A0ABP8JMP7_9ACTN</name>
<evidence type="ECO:0000256" key="1">
    <source>
        <dbReference type="ARBA" id="ARBA00001974"/>
    </source>
</evidence>
<protein>
    <submittedName>
        <fullName evidence="6">TIGR03364 family FAD-dependent oxidoreductase</fullName>
    </submittedName>
</protein>
<dbReference type="InterPro" id="IPR017741">
    <property type="entry name" value="FAD-dependent_OxRdtase_HpnW"/>
</dbReference>
<feature type="domain" description="FAD dependent oxidoreductase" evidence="5">
    <location>
        <begin position="17"/>
        <end position="374"/>
    </location>
</feature>
<evidence type="ECO:0000313" key="7">
    <source>
        <dbReference type="Proteomes" id="UP001500635"/>
    </source>
</evidence>
<sequence length="379" mass="40016">MSNTLIAPDSPLLDSCDVLIAGSGIVGLAHAVAALDAGHRVVVVERDSRPVGASIRNFGHVCVTGQAGDLAELAAVSRERWLTMAARADVRVAESGGVAVARGADELAVLEELQDSRPDAVRLLTREQIRALLGGAGSDSIVGGAHLVADLRVDPRTAAGTIATWLAGQDGARVHFGTAYLGTDGTHAVTSRGRVRADRVVVCVGHDLDYLYPDLAEANDVRRCALQMALVEGPGATIAPAVLTATSLLRYDAFAQTSAAAALRARITAASPDLVGIDANVMFTQRPDGRLLIGDSHHTERTVDPFLEEDTTETIHREICRVLGVDRLTFRQRWQGVYASSGRAPYLAADFGDHLSVRSVTSGVGMTISFGLAQRTFPN</sequence>
<dbReference type="Gene3D" id="3.30.9.10">
    <property type="entry name" value="D-Amino Acid Oxidase, subunit A, domain 2"/>
    <property type="match status" value="1"/>
</dbReference>